<dbReference type="PANTHER" id="PTHR37820">
    <property type="entry name" value="CELL DIVISION PROTEIN DIVIB"/>
    <property type="match status" value="1"/>
</dbReference>
<evidence type="ECO:0000256" key="9">
    <source>
        <dbReference type="SAM" id="MobiDB-lite"/>
    </source>
</evidence>
<evidence type="ECO:0000256" key="4">
    <source>
        <dbReference type="ARBA" id="ARBA00022692"/>
    </source>
</evidence>
<keyword evidence="12" id="KW-1185">Reference proteome</keyword>
<feature type="region of interest" description="Disordered" evidence="9">
    <location>
        <begin position="246"/>
        <end position="302"/>
    </location>
</feature>
<sequence>MSEDRKVPALPVPKPRARTNRKLLIFLFVFFITVLIILFFQSSLSRISAIEVEGNELMASEAIGQASQIAVGDRFFAVSSQAIQQRIAKMPMIKTAVVKKHFPGIIRITVEEFPKVAFQIGADGKKQAVLADGAVVQLTASNIPLDMPILTGWTDGDPNKAALCKVLGEIPESALSDISEIKPDPSEPYPDKIKLYTRSQFEVYTTIAYLPEKIDNLPAYIASLQDDHITSGVIKMLEVEYHTPFEPNEESKNDANNPSGQKAGSNSPSPTPDSNKDGGKSSPKPTPKATPKSPPKETARPS</sequence>
<dbReference type="Pfam" id="PF03799">
    <property type="entry name" value="FtsQ_DivIB_C"/>
    <property type="match status" value="1"/>
</dbReference>
<keyword evidence="4 8" id="KW-0812">Transmembrane</keyword>
<keyword evidence="7 8" id="KW-0131">Cell cycle</keyword>
<evidence type="ECO:0000259" key="10">
    <source>
        <dbReference type="PROSITE" id="PS51779"/>
    </source>
</evidence>
<protein>
    <recommendedName>
        <fullName evidence="8">Cell division protein DivIB</fullName>
    </recommendedName>
</protein>
<dbReference type="Pfam" id="PF08478">
    <property type="entry name" value="POTRA_1"/>
    <property type="match status" value="1"/>
</dbReference>
<evidence type="ECO:0000256" key="7">
    <source>
        <dbReference type="ARBA" id="ARBA00023306"/>
    </source>
</evidence>
<accession>A0ABT4GC80</accession>
<comment type="subcellular location">
    <subcellularLocation>
        <location evidence="8">Cell membrane</location>
        <topology evidence="8">Single-pass type II membrane protein</topology>
    </subcellularLocation>
    <subcellularLocation>
        <location evidence="1">Membrane</location>
    </subcellularLocation>
    <text evidence="8">Localizes to the division septum.</text>
</comment>
<organism evidence="11 12">
    <name type="scientific">Paenibacillus alginolyticus</name>
    <dbReference type="NCBI Taxonomy" id="59839"/>
    <lineage>
        <taxon>Bacteria</taxon>
        <taxon>Bacillati</taxon>
        <taxon>Bacillota</taxon>
        <taxon>Bacilli</taxon>
        <taxon>Bacillales</taxon>
        <taxon>Paenibacillaceae</taxon>
        <taxon>Paenibacillus</taxon>
    </lineage>
</organism>
<keyword evidence="5 8" id="KW-1133">Transmembrane helix</keyword>
<dbReference type="Gene3D" id="3.10.20.310">
    <property type="entry name" value="membrane protein fhac"/>
    <property type="match status" value="1"/>
</dbReference>
<dbReference type="EMBL" id="JAMDMX010000040">
    <property type="protein sequence ID" value="MCY9693775.1"/>
    <property type="molecule type" value="Genomic_DNA"/>
</dbReference>
<keyword evidence="2 8" id="KW-1003">Cell membrane</keyword>
<gene>
    <name evidence="8" type="primary">divIB</name>
    <name evidence="11" type="ORF">M5X19_12830</name>
</gene>
<evidence type="ECO:0000256" key="5">
    <source>
        <dbReference type="ARBA" id="ARBA00022989"/>
    </source>
</evidence>
<keyword evidence="3 8" id="KW-0132">Cell division</keyword>
<comment type="caution">
    <text evidence="11">The sequence shown here is derived from an EMBL/GenBank/DDBJ whole genome shotgun (WGS) entry which is preliminary data.</text>
</comment>
<evidence type="ECO:0000256" key="3">
    <source>
        <dbReference type="ARBA" id="ARBA00022618"/>
    </source>
</evidence>
<name>A0ABT4GC80_9BACL</name>
<evidence type="ECO:0000256" key="2">
    <source>
        <dbReference type="ARBA" id="ARBA00022475"/>
    </source>
</evidence>
<evidence type="ECO:0000313" key="12">
    <source>
        <dbReference type="Proteomes" id="UP001527099"/>
    </source>
</evidence>
<feature type="compositionally biased region" description="Low complexity" evidence="9">
    <location>
        <begin position="280"/>
        <end position="291"/>
    </location>
</feature>
<comment type="similarity">
    <text evidence="8">Belongs to the FtsQ/DivIB family. DivIB subfamily.</text>
</comment>
<keyword evidence="6 8" id="KW-0472">Membrane</keyword>
<feature type="domain" description="POTRA" evidence="10">
    <location>
        <begin position="45"/>
        <end position="113"/>
    </location>
</feature>
<feature type="compositionally biased region" description="Polar residues" evidence="9">
    <location>
        <begin position="254"/>
        <end position="268"/>
    </location>
</feature>
<dbReference type="InterPro" id="IPR026580">
    <property type="entry name" value="DivIB"/>
</dbReference>
<dbReference type="PANTHER" id="PTHR37820:SF1">
    <property type="entry name" value="CELL DIVISION PROTEIN FTSQ"/>
    <property type="match status" value="1"/>
</dbReference>
<reference evidence="11 12" key="1">
    <citation type="submission" date="2022-05" db="EMBL/GenBank/DDBJ databases">
        <title>Genome Sequencing of Bee-Associated Microbes.</title>
        <authorList>
            <person name="Dunlap C."/>
        </authorList>
    </citation>
    <scope>NUCLEOTIDE SEQUENCE [LARGE SCALE GENOMIC DNA]</scope>
    <source>
        <strain evidence="11 12">NRRL B-14421</strain>
    </source>
</reference>
<evidence type="ECO:0000256" key="8">
    <source>
        <dbReference type="HAMAP-Rule" id="MF_00912"/>
    </source>
</evidence>
<dbReference type="RefSeq" id="WP_051253569.1">
    <property type="nucleotide sequence ID" value="NZ_JAMDMW010000135.1"/>
</dbReference>
<evidence type="ECO:0000256" key="1">
    <source>
        <dbReference type="ARBA" id="ARBA00004370"/>
    </source>
</evidence>
<evidence type="ECO:0000313" key="11">
    <source>
        <dbReference type="EMBL" id="MCY9693775.1"/>
    </source>
</evidence>
<proteinExistence type="inferred from homology"/>
<dbReference type="HAMAP" id="MF_00912">
    <property type="entry name" value="DivIB"/>
    <property type="match status" value="1"/>
</dbReference>
<dbReference type="Gene3D" id="3.40.50.10960">
    <property type="match status" value="1"/>
</dbReference>
<dbReference type="InterPro" id="IPR034746">
    <property type="entry name" value="POTRA"/>
</dbReference>
<dbReference type="InterPro" id="IPR050487">
    <property type="entry name" value="FtsQ_DivIB"/>
</dbReference>
<dbReference type="Proteomes" id="UP001527099">
    <property type="component" value="Unassembled WGS sequence"/>
</dbReference>
<dbReference type="InterPro" id="IPR013685">
    <property type="entry name" value="POTRA_FtsQ_type"/>
</dbReference>
<dbReference type="InterPro" id="IPR005548">
    <property type="entry name" value="Cell_div_FtsQ/DivIB_C"/>
</dbReference>
<comment type="function">
    <text evidence="8">Cell division protein that may be involved in stabilizing or promoting the assembly of the division complex.</text>
</comment>
<feature type="transmembrane region" description="Helical" evidence="8">
    <location>
        <begin position="23"/>
        <end position="40"/>
    </location>
</feature>
<evidence type="ECO:0000256" key="6">
    <source>
        <dbReference type="ARBA" id="ARBA00023136"/>
    </source>
</evidence>
<dbReference type="PROSITE" id="PS51779">
    <property type="entry name" value="POTRA"/>
    <property type="match status" value="1"/>
</dbReference>